<sequence length="243" mass="27901">MHLPMLNYQIDAYMEAVPHHRKNGRVKDLCSGSTVQSYINEVQPVLAAFVNHVVQHEAAAKSPVHIQHRMRHEVRSFLLAHVQQIENNLRIGSLGMRTNKAQKFDTTTKSYFDWLPRSISHRIFADILQQCAATIMTLVPSTEINRKGTSTVLNFQNLKNQAVPIRKHSFRNRRSMKVAVRKQPRRDLRMKTVQVLKTFKQLTAQLILCAKETIEVVVAILRSSAMVVEDRICVDPNDKLEDD</sequence>
<dbReference type="EMBL" id="PQXK01000071">
    <property type="protein sequence ID" value="TGO38611.1"/>
    <property type="molecule type" value="Genomic_DNA"/>
</dbReference>
<proteinExistence type="predicted"/>
<gene>
    <name evidence="1" type="ORF">BHYA_0071g00220</name>
</gene>
<reference evidence="1 2" key="1">
    <citation type="submission" date="2017-12" db="EMBL/GenBank/DDBJ databases">
        <title>Comparative genomics of Botrytis spp.</title>
        <authorList>
            <person name="Valero-Jimenez C.A."/>
            <person name="Tapia P."/>
            <person name="Veloso J."/>
            <person name="Silva-Moreno E."/>
            <person name="Staats M."/>
            <person name="Valdes J.H."/>
            <person name="Van Kan J.A.L."/>
        </authorList>
    </citation>
    <scope>NUCLEOTIDE SEQUENCE [LARGE SCALE GENOMIC DNA]</scope>
    <source>
        <strain evidence="1 2">Bh0001</strain>
    </source>
</reference>
<evidence type="ECO:0000313" key="2">
    <source>
        <dbReference type="Proteomes" id="UP000297814"/>
    </source>
</evidence>
<keyword evidence="2" id="KW-1185">Reference proteome</keyword>
<dbReference type="AlphaFoldDB" id="A0A4Z1GUE8"/>
<accession>A0A4Z1GUE8</accession>
<evidence type="ECO:0000313" key="1">
    <source>
        <dbReference type="EMBL" id="TGO38611.1"/>
    </source>
</evidence>
<name>A0A4Z1GUE8_9HELO</name>
<dbReference type="Proteomes" id="UP000297814">
    <property type="component" value="Unassembled WGS sequence"/>
</dbReference>
<protein>
    <submittedName>
        <fullName evidence="1">Uncharacterized protein</fullName>
    </submittedName>
</protein>
<organism evidence="1 2">
    <name type="scientific">Botrytis hyacinthi</name>
    <dbReference type="NCBI Taxonomy" id="278943"/>
    <lineage>
        <taxon>Eukaryota</taxon>
        <taxon>Fungi</taxon>
        <taxon>Dikarya</taxon>
        <taxon>Ascomycota</taxon>
        <taxon>Pezizomycotina</taxon>
        <taxon>Leotiomycetes</taxon>
        <taxon>Helotiales</taxon>
        <taxon>Sclerotiniaceae</taxon>
        <taxon>Botrytis</taxon>
    </lineage>
</organism>
<comment type="caution">
    <text evidence="1">The sequence shown here is derived from an EMBL/GenBank/DDBJ whole genome shotgun (WGS) entry which is preliminary data.</text>
</comment>